<evidence type="ECO:0000313" key="6">
    <source>
        <dbReference type="EMBL" id="RNA32521.1"/>
    </source>
</evidence>
<dbReference type="Proteomes" id="UP000276133">
    <property type="component" value="Unassembled WGS sequence"/>
</dbReference>
<dbReference type="PANTHER" id="PTHR44006">
    <property type="entry name" value="U5 SMALL NUCLEAR RIBONUCLEOPROTEIN 40 KDA PROTEIN"/>
    <property type="match status" value="1"/>
</dbReference>
<protein>
    <submittedName>
        <fullName evidence="6">F-box WD repeat-containing 7</fullName>
    </submittedName>
</protein>
<keyword evidence="7" id="KW-1185">Reference proteome</keyword>
<feature type="repeat" description="WD" evidence="5">
    <location>
        <begin position="307"/>
        <end position="347"/>
    </location>
</feature>
<keyword evidence="4" id="KW-0508">mRNA splicing</keyword>
<keyword evidence="1 5" id="KW-0853">WD repeat</keyword>
<dbReference type="InterPro" id="IPR015943">
    <property type="entry name" value="WD40/YVTN_repeat-like_dom_sf"/>
</dbReference>
<dbReference type="SMART" id="SM00320">
    <property type="entry name" value="WD40"/>
    <property type="match status" value="7"/>
</dbReference>
<dbReference type="GO" id="GO:0008380">
    <property type="term" value="P:RNA splicing"/>
    <property type="evidence" value="ECO:0007669"/>
    <property type="project" value="UniProtKB-KW"/>
</dbReference>
<dbReference type="InterPro" id="IPR001680">
    <property type="entry name" value="WD40_rpt"/>
</dbReference>
<dbReference type="Pfam" id="PF00400">
    <property type="entry name" value="WD40"/>
    <property type="match status" value="4"/>
</dbReference>
<dbReference type="PANTHER" id="PTHR44006:SF1">
    <property type="entry name" value="U5 SMALL NUCLEAR RIBONUCLEOPROTEIN 40 KDA PROTEIN"/>
    <property type="match status" value="1"/>
</dbReference>
<dbReference type="GO" id="GO:0071013">
    <property type="term" value="C:catalytic step 2 spliceosome"/>
    <property type="evidence" value="ECO:0007669"/>
    <property type="project" value="TreeGrafter"/>
</dbReference>
<dbReference type="SUPFAM" id="SSF50978">
    <property type="entry name" value="WD40 repeat-like"/>
    <property type="match status" value="1"/>
</dbReference>
<dbReference type="PROSITE" id="PS00678">
    <property type="entry name" value="WD_REPEATS_1"/>
    <property type="match status" value="1"/>
</dbReference>
<feature type="repeat" description="WD" evidence="5">
    <location>
        <begin position="266"/>
        <end position="306"/>
    </location>
</feature>
<keyword evidence="2" id="KW-0507">mRNA processing</keyword>
<dbReference type="GO" id="GO:0006397">
    <property type="term" value="P:mRNA processing"/>
    <property type="evidence" value="ECO:0007669"/>
    <property type="project" value="UniProtKB-KW"/>
</dbReference>
<keyword evidence="3" id="KW-0677">Repeat</keyword>
<evidence type="ECO:0000256" key="5">
    <source>
        <dbReference type="PROSITE-ProRule" id="PRU00221"/>
    </source>
</evidence>
<accession>A0A3M7S9S3</accession>
<sequence length="421" mass="48232">MNVFIMNLRDHIEKQKDNVRLSILRKIDSYSDALLDDLEKFRPRYFKIISEDLNYIDLDQTESDLKQFNGDHSDHEPNYYTEQISKLKNLTHRLEYVDNLYQNSVIFEPQYSDIQIDFDQCFGRLKIGLYSQPASPDLTKTREINHFEASATCLTFFKSGEIACGTKGGMIKIWDPMVGKCIQKIKAHNKFVNCIKLGENERIYTCSSDGSIKIWDKETRKCVKTILSPNCSLEVIELWKDNIVSCDWSEVIRIWDVQTGECIHMLNDHESLVYCLGLIGSNRLISGSNDKKIILWDLEAFRSLKVFSGHYSPVMCLNVLDGNSFISGSKDGKIKIWNVDTNECLLTLNGHEKAVREFQVCENKEFISCSEDGNIKLWTELSDKAICELSVDNAELVCLKFLPTGGLATCDKTGLIRIFSE</sequence>
<reference evidence="6 7" key="1">
    <citation type="journal article" date="2018" name="Sci. Rep.">
        <title>Genomic signatures of local adaptation to the degree of environmental predictability in rotifers.</title>
        <authorList>
            <person name="Franch-Gras L."/>
            <person name="Hahn C."/>
            <person name="Garcia-Roger E.M."/>
            <person name="Carmona M.J."/>
            <person name="Serra M."/>
            <person name="Gomez A."/>
        </authorList>
    </citation>
    <scope>NUCLEOTIDE SEQUENCE [LARGE SCALE GENOMIC DNA]</scope>
    <source>
        <strain evidence="6">HYR1</strain>
    </source>
</reference>
<evidence type="ECO:0000313" key="7">
    <source>
        <dbReference type="Proteomes" id="UP000276133"/>
    </source>
</evidence>
<dbReference type="InterPro" id="IPR036322">
    <property type="entry name" value="WD40_repeat_dom_sf"/>
</dbReference>
<evidence type="ECO:0000256" key="3">
    <source>
        <dbReference type="ARBA" id="ARBA00022737"/>
    </source>
</evidence>
<evidence type="ECO:0000256" key="1">
    <source>
        <dbReference type="ARBA" id="ARBA00022574"/>
    </source>
</evidence>
<dbReference type="GO" id="GO:0003723">
    <property type="term" value="F:RNA binding"/>
    <property type="evidence" value="ECO:0007669"/>
    <property type="project" value="TreeGrafter"/>
</dbReference>
<feature type="repeat" description="WD" evidence="5">
    <location>
        <begin position="348"/>
        <end position="378"/>
    </location>
</feature>
<dbReference type="InterPro" id="IPR052234">
    <property type="entry name" value="U5_snRNP_Component"/>
</dbReference>
<organism evidence="6 7">
    <name type="scientific">Brachionus plicatilis</name>
    <name type="common">Marine rotifer</name>
    <name type="synonym">Brachionus muelleri</name>
    <dbReference type="NCBI Taxonomy" id="10195"/>
    <lineage>
        <taxon>Eukaryota</taxon>
        <taxon>Metazoa</taxon>
        <taxon>Spiralia</taxon>
        <taxon>Gnathifera</taxon>
        <taxon>Rotifera</taxon>
        <taxon>Eurotatoria</taxon>
        <taxon>Monogononta</taxon>
        <taxon>Pseudotrocha</taxon>
        <taxon>Ploima</taxon>
        <taxon>Brachionidae</taxon>
        <taxon>Brachionus</taxon>
    </lineage>
</organism>
<dbReference type="EMBL" id="REGN01001788">
    <property type="protein sequence ID" value="RNA32521.1"/>
    <property type="molecule type" value="Genomic_DNA"/>
</dbReference>
<evidence type="ECO:0000256" key="4">
    <source>
        <dbReference type="ARBA" id="ARBA00023187"/>
    </source>
</evidence>
<dbReference type="AlphaFoldDB" id="A0A3M7S9S3"/>
<dbReference type="STRING" id="10195.A0A3M7S9S3"/>
<dbReference type="InterPro" id="IPR020472">
    <property type="entry name" value="WD40_PAC1"/>
</dbReference>
<proteinExistence type="predicted"/>
<comment type="caution">
    <text evidence="6">The sequence shown here is derived from an EMBL/GenBank/DDBJ whole genome shotgun (WGS) entry which is preliminary data.</text>
</comment>
<gene>
    <name evidence="6" type="ORF">BpHYR1_006364</name>
</gene>
<dbReference type="InterPro" id="IPR019775">
    <property type="entry name" value="WD40_repeat_CS"/>
</dbReference>
<dbReference type="PROSITE" id="PS50294">
    <property type="entry name" value="WD_REPEATS_REGION"/>
    <property type="match status" value="3"/>
</dbReference>
<dbReference type="OrthoDB" id="59941at2759"/>
<dbReference type="Gene3D" id="2.130.10.10">
    <property type="entry name" value="YVTN repeat-like/Quinoprotein amine dehydrogenase"/>
    <property type="match status" value="2"/>
</dbReference>
<dbReference type="PROSITE" id="PS50082">
    <property type="entry name" value="WD_REPEATS_2"/>
    <property type="match status" value="4"/>
</dbReference>
<feature type="repeat" description="WD" evidence="5">
    <location>
        <begin position="185"/>
        <end position="225"/>
    </location>
</feature>
<name>A0A3M7S9S3_BRAPC</name>
<dbReference type="CDD" id="cd00200">
    <property type="entry name" value="WD40"/>
    <property type="match status" value="1"/>
</dbReference>
<dbReference type="PRINTS" id="PR00320">
    <property type="entry name" value="GPROTEINBRPT"/>
</dbReference>
<evidence type="ECO:0000256" key="2">
    <source>
        <dbReference type="ARBA" id="ARBA00022664"/>
    </source>
</evidence>